<feature type="domain" description="DUF6598" evidence="10">
    <location>
        <begin position="284"/>
        <end position="542"/>
    </location>
</feature>
<evidence type="ECO:0000313" key="12">
    <source>
        <dbReference type="Proteomes" id="UP000583929"/>
    </source>
</evidence>
<dbReference type="AlphaFoldDB" id="A0A7J6FU06"/>
<evidence type="ECO:0000259" key="10">
    <source>
        <dbReference type="Pfam" id="PF20241"/>
    </source>
</evidence>
<evidence type="ECO:0000256" key="8">
    <source>
        <dbReference type="ARBA" id="ARBA00030788"/>
    </source>
</evidence>
<comment type="caution">
    <text evidence="11">The sequence shown here is derived from an EMBL/GenBank/DDBJ whole genome shotgun (WGS) entry which is preliminary data.</text>
</comment>
<keyword evidence="6 9" id="KW-0611">Plant defense</keyword>
<dbReference type="Gene3D" id="3.40.420.10">
    <property type="entry name" value="Ricin (A subunit), domain 1"/>
    <property type="match status" value="1"/>
</dbReference>
<gene>
    <name evidence="11" type="ORF">G4B88_007223</name>
</gene>
<evidence type="ECO:0000256" key="7">
    <source>
        <dbReference type="ARBA" id="ARBA00023193"/>
    </source>
</evidence>
<evidence type="ECO:0000256" key="9">
    <source>
        <dbReference type="RuleBase" id="RU004915"/>
    </source>
</evidence>
<keyword evidence="7 9" id="KW-0652">Protein synthesis inhibitor</keyword>
<dbReference type="InterPro" id="IPR036041">
    <property type="entry name" value="Ribosome-inact_prot_sf"/>
</dbReference>
<evidence type="ECO:0000256" key="5">
    <source>
        <dbReference type="ARBA" id="ARBA00022801"/>
    </source>
</evidence>
<accession>A0A7J6FU06</accession>
<dbReference type="InterPro" id="IPR016138">
    <property type="entry name" value="Ribosome_inactivat_prot_sub1"/>
</dbReference>
<keyword evidence="5 9" id="KW-0378">Hydrolase</keyword>
<proteinExistence type="inferred from homology"/>
<dbReference type="Pfam" id="PF20241">
    <property type="entry name" value="DUF6598"/>
    <property type="match status" value="1"/>
</dbReference>
<dbReference type="Proteomes" id="UP000583929">
    <property type="component" value="Unassembled WGS sequence"/>
</dbReference>
<dbReference type="EC" id="3.2.2.22" evidence="3"/>
<dbReference type="GO" id="GO:0090729">
    <property type="term" value="F:toxin activity"/>
    <property type="evidence" value="ECO:0007669"/>
    <property type="project" value="UniProtKB-KW"/>
</dbReference>
<dbReference type="EMBL" id="JAATIQ010000180">
    <property type="protein sequence ID" value="KAF4373210.1"/>
    <property type="molecule type" value="Genomic_DNA"/>
</dbReference>
<keyword evidence="4 9" id="KW-0800">Toxin</keyword>
<dbReference type="GO" id="GO:0006952">
    <property type="term" value="P:defense response"/>
    <property type="evidence" value="ECO:0007669"/>
    <property type="project" value="UniProtKB-KW"/>
</dbReference>
<dbReference type="PANTHER" id="PTHR33453:SF9">
    <property type="entry name" value="ALBUMIN B-32"/>
    <property type="match status" value="1"/>
</dbReference>
<evidence type="ECO:0000313" key="11">
    <source>
        <dbReference type="EMBL" id="KAF4373210.1"/>
    </source>
</evidence>
<dbReference type="InterPro" id="IPR001574">
    <property type="entry name" value="Ribosome_inactivat_prot"/>
</dbReference>
<dbReference type="PANTHER" id="PTHR33453">
    <property type="match status" value="1"/>
</dbReference>
<keyword evidence="12" id="KW-1185">Reference proteome</keyword>
<evidence type="ECO:0000256" key="3">
    <source>
        <dbReference type="ARBA" id="ARBA00012001"/>
    </source>
</evidence>
<name>A0A7J6FU06_CANSA</name>
<organism evidence="11 12">
    <name type="scientific">Cannabis sativa</name>
    <name type="common">Hemp</name>
    <name type="synonym">Marijuana</name>
    <dbReference type="NCBI Taxonomy" id="3483"/>
    <lineage>
        <taxon>Eukaryota</taxon>
        <taxon>Viridiplantae</taxon>
        <taxon>Streptophyta</taxon>
        <taxon>Embryophyta</taxon>
        <taxon>Tracheophyta</taxon>
        <taxon>Spermatophyta</taxon>
        <taxon>Magnoliopsida</taxon>
        <taxon>eudicotyledons</taxon>
        <taxon>Gunneridae</taxon>
        <taxon>Pentapetalae</taxon>
        <taxon>rosids</taxon>
        <taxon>fabids</taxon>
        <taxon>Rosales</taxon>
        <taxon>Cannabaceae</taxon>
        <taxon>Cannabis</taxon>
    </lineage>
</organism>
<dbReference type="InterPro" id="IPR017989">
    <property type="entry name" value="Ribosome_inactivat_1/2"/>
</dbReference>
<dbReference type="Pfam" id="PF00161">
    <property type="entry name" value="RIP"/>
    <property type="match status" value="1"/>
</dbReference>
<comment type="similarity">
    <text evidence="2">Belongs to the ribosome-inactivating protein family. Type 1 RIP subfamily.</text>
</comment>
<dbReference type="GO" id="GO:0017148">
    <property type="term" value="P:negative regulation of translation"/>
    <property type="evidence" value="ECO:0007669"/>
    <property type="project" value="UniProtKB-KW"/>
</dbReference>
<evidence type="ECO:0000256" key="1">
    <source>
        <dbReference type="ARBA" id="ARBA00000237"/>
    </source>
</evidence>
<evidence type="ECO:0000256" key="2">
    <source>
        <dbReference type="ARBA" id="ARBA00008544"/>
    </source>
</evidence>
<dbReference type="InterPro" id="IPR046533">
    <property type="entry name" value="DUF6598"/>
</dbReference>
<dbReference type="SUPFAM" id="SSF56371">
    <property type="entry name" value="Ribosome inactivating proteins (RIP)"/>
    <property type="match status" value="1"/>
</dbReference>
<evidence type="ECO:0000256" key="6">
    <source>
        <dbReference type="ARBA" id="ARBA00022821"/>
    </source>
</evidence>
<reference evidence="11 12" key="1">
    <citation type="journal article" date="2020" name="bioRxiv">
        <title>Sequence and annotation of 42 cannabis genomes reveals extensive copy number variation in cannabinoid synthesis and pathogen resistance genes.</title>
        <authorList>
            <person name="Mckernan K.J."/>
            <person name="Helbert Y."/>
            <person name="Kane L.T."/>
            <person name="Ebling H."/>
            <person name="Zhang L."/>
            <person name="Liu B."/>
            <person name="Eaton Z."/>
            <person name="Mclaughlin S."/>
            <person name="Kingan S."/>
            <person name="Baybayan P."/>
            <person name="Concepcion G."/>
            <person name="Jordan M."/>
            <person name="Riva A."/>
            <person name="Barbazuk W."/>
            <person name="Harkins T."/>
        </authorList>
    </citation>
    <scope>NUCLEOTIDE SEQUENCE [LARGE SCALE GENOMIC DNA]</scope>
    <source>
        <strain evidence="12">cv. Jamaican Lion 4</strain>
        <tissue evidence="11">Leaf</tissue>
    </source>
</reference>
<sequence length="551" mass="61865">MGVEFEVVFNLDTATRTLYRNLIADLRRRLSERITHGRPTLPLQAEPPTRFFDLVLQTSDHSVRFRFRIDNLYLIGYQMETGEWLEFQNDSNPLTHFIPNSTFLNFNGSYRSLAKASKRNTRETRVGFYNIGISTNRLATSTVGEVRAACLVVVIIMISESIRLLPVQDYVSDQNFENRPRIPPVDYIRGGNADREGLVEEWILSLIRNWGSLSEAVFQSDNNPETPLPVFRTNEIRIPPNNSEIRMIAQIIEIMGILLRFCIDKQSGPGPRDGGKCFVEGVPLLEVFSVRIDNIDGEDPGELYGTIIADDGLNTQHIYNRTRSRPETVRPYGNASLTGPGEAILATGSVNIKLLLTDKDIISPDDEIVNGEISWDYYTNTNKYDKLISEKVGGKYGGATVNYAVLRNAVAARITINLEEKQASGKVLLHGRVSAFYGGQNWDMLTNVAESLLFSKSKDEYVYELPWQDIKLMRSVVAVPMENSLNIKATLYDYDSSCEDLRCHGRPQDLVIADGTINFAAQTSGTSSNYINGQQGNRVKVTVSWSSGIFE</sequence>
<evidence type="ECO:0000256" key="4">
    <source>
        <dbReference type="ARBA" id="ARBA00022656"/>
    </source>
</evidence>
<dbReference type="PRINTS" id="PR00396">
    <property type="entry name" value="SHIGARICIN"/>
</dbReference>
<dbReference type="GO" id="GO:0030598">
    <property type="term" value="F:rRNA N-glycosylase activity"/>
    <property type="evidence" value="ECO:0007669"/>
    <property type="project" value="UniProtKB-EC"/>
</dbReference>
<protein>
    <recommendedName>
        <fullName evidence="3">rRNA N-glycosylase</fullName>
        <ecNumber evidence="3">3.2.2.22</ecNumber>
    </recommendedName>
    <alternativeName>
        <fullName evidence="8">rRNA N-glycosidase</fullName>
    </alternativeName>
</protein>
<comment type="catalytic activity">
    <reaction evidence="1 9">
        <text>Endohydrolysis of the N-glycosidic bond at one specific adenosine on the 28S rRNA.</text>
        <dbReference type="EC" id="3.2.2.22"/>
    </reaction>
</comment>